<accession>A0A227KS78</accession>
<evidence type="ECO:0000259" key="11">
    <source>
        <dbReference type="PROSITE" id="PS51918"/>
    </source>
</evidence>
<dbReference type="InterPro" id="IPR020612">
    <property type="entry name" value="Methylthiotransferase_CS"/>
</dbReference>
<evidence type="ECO:0000256" key="6">
    <source>
        <dbReference type="ARBA" id="ARBA00023004"/>
    </source>
</evidence>
<evidence type="ECO:0000313" key="12">
    <source>
        <dbReference type="EMBL" id="OXE51328.1"/>
    </source>
</evidence>
<evidence type="ECO:0000259" key="10">
    <source>
        <dbReference type="PROSITE" id="PS51449"/>
    </source>
</evidence>
<dbReference type="PROSITE" id="PS01278">
    <property type="entry name" value="MTTASE_RADICAL"/>
    <property type="match status" value="1"/>
</dbReference>
<keyword evidence="7 8" id="KW-0411">Iron-sulfur</keyword>
<dbReference type="GO" id="GO:0103039">
    <property type="term" value="F:protein methylthiotransferase activity"/>
    <property type="evidence" value="ECO:0007669"/>
    <property type="project" value="UniProtKB-EC"/>
</dbReference>
<reference evidence="13" key="1">
    <citation type="submission" date="2017-05" db="EMBL/GenBank/DDBJ databases">
        <title>Improved OligoMM genomes.</title>
        <authorList>
            <person name="Garzetti D."/>
        </authorList>
    </citation>
    <scope>NUCLEOTIDE SEQUENCE [LARGE SCALE GENOMIC DNA]</scope>
    <source>
        <strain evidence="13">YL45</strain>
    </source>
</reference>
<feature type="domain" description="MTTase N-terminal" evidence="10">
    <location>
        <begin position="7"/>
        <end position="121"/>
    </location>
</feature>
<dbReference type="NCBIfam" id="TIGR01125">
    <property type="entry name" value="30S ribosomal protein S12 methylthiotransferase RimO"/>
    <property type="match status" value="1"/>
</dbReference>
<keyword evidence="13" id="KW-1185">Reference proteome</keyword>
<dbReference type="AlphaFoldDB" id="A0A227KS78"/>
<comment type="caution">
    <text evidence="12">The sequence shown here is derived from an EMBL/GenBank/DDBJ whole genome shotgun (WGS) entry which is preliminary data.</text>
</comment>
<dbReference type="FunFam" id="3.80.30.20:FF:000001">
    <property type="entry name" value="tRNA-2-methylthio-N(6)-dimethylallyladenosine synthase 2"/>
    <property type="match status" value="1"/>
</dbReference>
<evidence type="ECO:0000256" key="3">
    <source>
        <dbReference type="ARBA" id="ARBA00022679"/>
    </source>
</evidence>
<dbReference type="GO" id="GO:0051539">
    <property type="term" value="F:4 iron, 4 sulfur cluster binding"/>
    <property type="evidence" value="ECO:0007669"/>
    <property type="project" value="UniProtKB-UniRule"/>
</dbReference>
<dbReference type="InterPro" id="IPR012340">
    <property type="entry name" value="NA-bd_OB-fold"/>
</dbReference>
<dbReference type="Pfam" id="PF00919">
    <property type="entry name" value="UPF0004"/>
    <property type="match status" value="1"/>
</dbReference>
<dbReference type="GO" id="GO:0006400">
    <property type="term" value="P:tRNA modification"/>
    <property type="evidence" value="ECO:0007669"/>
    <property type="project" value="InterPro"/>
</dbReference>
<dbReference type="Pfam" id="PF18693">
    <property type="entry name" value="TRAM_2"/>
    <property type="match status" value="1"/>
</dbReference>
<keyword evidence="3 8" id="KW-0808">Transferase</keyword>
<dbReference type="NCBIfam" id="TIGR00089">
    <property type="entry name" value="MiaB/RimO family radical SAM methylthiotransferase"/>
    <property type="match status" value="1"/>
</dbReference>
<dbReference type="GO" id="GO:0005840">
    <property type="term" value="C:ribosome"/>
    <property type="evidence" value="ECO:0007669"/>
    <property type="project" value="UniProtKB-KW"/>
</dbReference>
<dbReference type="InterPro" id="IPR006638">
    <property type="entry name" value="Elp3/MiaA/NifB-like_rSAM"/>
</dbReference>
<proteinExistence type="inferred from homology"/>
<feature type="binding site" evidence="8">
    <location>
        <position position="159"/>
    </location>
    <ligand>
        <name>[4Fe-4S] cluster</name>
        <dbReference type="ChEBI" id="CHEBI:49883"/>
        <label>2</label>
        <note>4Fe-4S-S-AdoMet</note>
    </ligand>
</feature>
<dbReference type="EMBL" id="NHMP01000001">
    <property type="protein sequence ID" value="OXE51328.1"/>
    <property type="molecule type" value="Genomic_DNA"/>
</dbReference>
<keyword evidence="1 8" id="KW-0004">4Fe-4S</keyword>
<dbReference type="GO" id="GO:0005829">
    <property type="term" value="C:cytosol"/>
    <property type="evidence" value="ECO:0007669"/>
    <property type="project" value="TreeGrafter"/>
</dbReference>
<dbReference type="InterPro" id="IPR002792">
    <property type="entry name" value="TRAM_dom"/>
</dbReference>
<dbReference type="Gene3D" id="3.80.30.20">
    <property type="entry name" value="tm_1862 like domain"/>
    <property type="match status" value="1"/>
</dbReference>
<dbReference type="PROSITE" id="PS50926">
    <property type="entry name" value="TRAM"/>
    <property type="match status" value="1"/>
</dbReference>
<keyword evidence="4 8" id="KW-0949">S-adenosyl-L-methionine</keyword>
<dbReference type="CDD" id="cd01335">
    <property type="entry name" value="Radical_SAM"/>
    <property type="match status" value="1"/>
</dbReference>
<dbReference type="Pfam" id="PF04055">
    <property type="entry name" value="Radical_SAM"/>
    <property type="match status" value="1"/>
</dbReference>
<dbReference type="InterPro" id="IPR013848">
    <property type="entry name" value="Methylthiotransferase_N"/>
</dbReference>
<dbReference type="InterPro" id="IPR023404">
    <property type="entry name" value="rSAM_horseshoe"/>
</dbReference>
<dbReference type="SFLD" id="SFLDG01082">
    <property type="entry name" value="B12-binding_domain_containing"/>
    <property type="match status" value="1"/>
</dbReference>
<dbReference type="HAMAP" id="MF_01865">
    <property type="entry name" value="MTTase_RimO"/>
    <property type="match status" value="1"/>
</dbReference>
<evidence type="ECO:0000256" key="4">
    <source>
        <dbReference type="ARBA" id="ARBA00022691"/>
    </source>
</evidence>
<dbReference type="Gene3D" id="2.40.50.140">
    <property type="entry name" value="Nucleic acid-binding proteins"/>
    <property type="match status" value="1"/>
</dbReference>
<evidence type="ECO:0000259" key="9">
    <source>
        <dbReference type="PROSITE" id="PS50926"/>
    </source>
</evidence>
<dbReference type="InterPro" id="IPR058240">
    <property type="entry name" value="rSAM_sf"/>
</dbReference>
<feature type="binding site" evidence="8">
    <location>
        <position position="152"/>
    </location>
    <ligand>
        <name>[4Fe-4S] cluster</name>
        <dbReference type="ChEBI" id="CHEBI:49883"/>
        <label>2</label>
        <note>4Fe-4S-S-AdoMet</note>
    </ligand>
</feature>
<keyword evidence="12" id="KW-0687">Ribonucleoprotein</keyword>
<dbReference type="PANTHER" id="PTHR43837">
    <property type="entry name" value="RIBOSOMAL PROTEIN S12 METHYLTHIOTRANSFERASE RIMO"/>
    <property type="match status" value="1"/>
</dbReference>
<keyword evidence="6 8" id="KW-0408">Iron</keyword>
<dbReference type="InterPro" id="IPR007197">
    <property type="entry name" value="rSAM"/>
</dbReference>
<protein>
    <recommendedName>
        <fullName evidence="8">Ribosomal protein uS12 methylthiotransferase RimO</fullName>
        <shortName evidence="8">uS12 MTTase</shortName>
        <shortName evidence="8">uS12 methylthiotransferase</shortName>
        <ecNumber evidence="8">2.8.4.4</ecNumber>
    </recommendedName>
    <alternativeName>
        <fullName evidence="8">Ribosomal protein uS12 (aspartate-C(3))-methylthiotransferase</fullName>
    </alternativeName>
    <alternativeName>
        <fullName evidence="8">Ribosome maturation factor RimO</fullName>
    </alternativeName>
</protein>
<feature type="binding site" evidence="8">
    <location>
        <position position="156"/>
    </location>
    <ligand>
        <name>[4Fe-4S] cluster</name>
        <dbReference type="ChEBI" id="CHEBI:49883"/>
        <label>2</label>
        <note>4Fe-4S-S-AdoMet</note>
    </ligand>
</feature>
<keyword evidence="2 8" id="KW-0963">Cytoplasm</keyword>
<dbReference type="PROSITE" id="PS51449">
    <property type="entry name" value="MTTASE_N"/>
    <property type="match status" value="1"/>
</dbReference>
<dbReference type="InterPro" id="IPR005840">
    <property type="entry name" value="Ribosomal_uS12_MeSTrfase_RimO"/>
</dbReference>
<dbReference type="SFLD" id="SFLDG01061">
    <property type="entry name" value="methylthiotransferase"/>
    <property type="match status" value="1"/>
</dbReference>
<dbReference type="PANTHER" id="PTHR43837:SF1">
    <property type="entry name" value="RIBOSOMAL PROTEIN US12 METHYLTHIOTRANSFERASE RIMO"/>
    <property type="match status" value="1"/>
</dbReference>
<comment type="cofactor">
    <cofactor evidence="8">
        <name>[4Fe-4S] cluster</name>
        <dbReference type="ChEBI" id="CHEBI:49883"/>
    </cofactor>
    <text evidence="8">Binds 2 [4Fe-4S] clusters. One cluster is coordinated with 3 cysteines and an exchangeable S-adenosyl-L-methionine.</text>
</comment>
<feature type="binding site" evidence="8">
    <location>
        <position position="16"/>
    </location>
    <ligand>
        <name>[4Fe-4S] cluster</name>
        <dbReference type="ChEBI" id="CHEBI:49883"/>
        <label>1</label>
    </ligand>
</feature>
<dbReference type="InterPro" id="IPR005839">
    <property type="entry name" value="Methylthiotransferase"/>
</dbReference>
<dbReference type="GO" id="GO:0035599">
    <property type="term" value="F:aspartic acid methylthiotransferase activity"/>
    <property type="evidence" value="ECO:0007669"/>
    <property type="project" value="TreeGrafter"/>
</dbReference>
<dbReference type="FunFam" id="3.40.50.12160:FF:000002">
    <property type="entry name" value="Ribosomal protein S12 methylthiotransferase RimO"/>
    <property type="match status" value="1"/>
</dbReference>
<evidence type="ECO:0000313" key="13">
    <source>
        <dbReference type="Proteomes" id="UP000214610"/>
    </source>
</evidence>
<feature type="domain" description="Radical SAM core" evidence="11">
    <location>
        <begin position="138"/>
        <end position="374"/>
    </location>
</feature>
<feature type="binding site" evidence="8">
    <location>
        <position position="81"/>
    </location>
    <ligand>
        <name>[4Fe-4S] cluster</name>
        <dbReference type="ChEBI" id="CHEBI:49883"/>
        <label>1</label>
    </ligand>
</feature>
<evidence type="ECO:0000256" key="1">
    <source>
        <dbReference type="ARBA" id="ARBA00022485"/>
    </source>
</evidence>
<organism evidence="12 13">
    <name type="scientific">Turicimonas muris</name>
    <dbReference type="NCBI Taxonomy" id="1796652"/>
    <lineage>
        <taxon>Bacteria</taxon>
        <taxon>Pseudomonadati</taxon>
        <taxon>Pseudomonadota</taxon>
        <taxon>Betaproteobacteria</taxon>
        <taxon>Burkholderiales</taxon>
        <taxon>Sutterellaceae</taxon>
        <taxon>Turicimonas</taxon>
    </lineage>
</organism>
<comment type="function">
    <text evidence="8">Catalyzes the methylthiolation of an aspartic acid residue of ribosomal protein uS12.</text>
</comment>
<dbReference type="RefSeq" id="WP_066591626.1">
    <property type="nucleotide sequence ID" value="NZ_CAJTBZ010000022.1"/>
</dbReference>
<dbReference type="SFLD" id="SFLDF00274">
    <property type="entry name" value="ribosomal_protein_S12_methylth"/>
    <property type="match status" value="1"/>
</dbReference>
<comment type="similarity">
    <text evidence="8">Belongs to the methylthiotransferase family. RimO subfamily.</text>
</comment>
<dbReference type="EC" id="2.8.4.4" evidence="8"/>
<dbReference type="SMART" id="SM00729">
    <property type="entry name" value="Elp3"/>
    <property type="match status" value="1"/>
</dbReference>
<keyword evidence="5 8" id="KW-0479">Metal-binding</keyword>
<evidence type="ECO:0000256" key="5">
    <source>
        <dbReference type="ARBA" id="ARBA00022723"/>
    </source>
</evidence>
<evidence type="ECO:0000256" key="7">
    <source>
        <dbReference type="ARBA" id="ARBA00023014"/>
    </source>
</evidence>
<dbReference type="SFLD" id="SFLDS00029">
    <property type="entry name" value="Radical_SAM"/>
    <property type="match status" value="1"/>
</dbReference>
<feature type="domain" description="TRAM" evidence="9">
    <location>
        <begin position="377"/>
        <end position="445"/>
    </location>
</feature>
<dbReference type="Proteomes" id="UP000214610">
    <property type="component" value="Unassembled WGS sequence"/>
</dbReference>
<comment type="subcellular location">
    <subcellularLocation>
        <location evidence="8">Cytoplasm</location>
    </subcellularLocation>
</comment>
<dbReference type="Gene3D" id="3.40.50.12160">
    <property type="entry name" value="Methylthiotransferase, N-terminal domain"/>
    <property type="match status" value="1"/>
</dbReference>
<dbReference type="GO" id="GO:0046872">
    <property type="term" value="F:metal ion binding"/>
    <property type="evidence" value="ECO:0007669"/>
    <property type="project" value="UniProtKB-KW"/>
</dbReference>
<name>A0A227KS78_9BURK</name>
<evidence type="ECO:0000256" key="2">
    <source>
        <dbReference type="ARBA" id="ARBA00022490"/>
    </source>
</evidence>
<keyword evidence="12" id="KW-0689">Ribosomal protein</keyword>
<evidence type="ECO:0000256" key="8">
    <source>
        <dbReference type="HAMAP-Rule" id="MF_01865"/>
    </source>
</evidence>
<comment type="catalytic activity">
    <reaction evidence="8">
        <text>L-aspartate(89)-[ribosomal protein uS12]-hydrogen + (sulfur carrier)-SH + AH2 + 2 S-adenosyl-L-methionine = 3-methylsulfanyl-L-aspartate(89)-[ribosomal protein uS12]-hydrogen + (sulfur carrier)-H + 5'-deoxyadenosine + L-methionine + A + S-adenosyl-L-homocysteine + 2 H(+)</text>
        <dbReference type="Rhea" id="RHEA:37087"/>
        <dbReference type="Rhea" id="RHEA-COMP:10460"/>
        <dbReference type="Rhea" id="RHEA-COMP:10461"/>
        <dbReference type="Rhea" id="RHEA-COMP:14737"/>
        <dbReference type="Rhea" id="RHEA-COMP:14739"/>
        <dbReference type="ChEBI" id="CHEBI:13193"/>
        <dbReference type="ChEBI" id="CHEBI:15378"/>
        <dbReference type="ChEBI" id="CHEBI:17319"/>
        <dbReference type="ChEBI" id="CHEBI:17499"/>
        <dbReference type="ChEBI" id="CHEBI:29917"/>
        <dbReference type="ChEBI" id="CHEBI:29961"/>
        <dbReference type="ChEBI" id="CHEBI:57844"/>
        <dbReference type="ChEBI" id="CHEBI:57856"/>
        <dbReference type="ChEBI" id="CHEBI:59789"/>
        <dbReference type="ChEBI" id="CHEBI:64428"/>
        <dbReference type="ChEBI" id="CHEBI:73599"/>
        <dbReference type="EC" id="2.8.4.4"/>
    </reaction>
</comment>
<dbReference type="InterPro" id="IPR038135">
    <property type="entry name" value="Methylthiotransferase_N_sf"/>
</dbReference>
<feature type="binding site" evidence="8">
    <location>
        <position position="52"/>
    </location>
    <ligand>
        <name>[4Fe-4S] cluster</name>
        <dbReference type="ChEBI" id="CHEBI:49883"/>
        <label>1</label>
    </ligand>
</feature>
<dbReference type="PROSITE" id="PS51918">
    <property type="entry name" value="RADICAL_SAM"/>
    <property type="match status" value="1"/>
</dbReference>
<dbReference type="SUPFAM" id="SSF102114">
    <property type="entry name" value="Radical SAM enzymes"/>
    <property type="match status" value="1"/>
</dbReference>
<gene>
    <name evidence="8" type="primary">rimO</name>
    <name evidence="12" type="ORF">ADH67_03265</name>
</gene>
<sequence length="445" mass="49533">MIRKRIPRIGFVSLGCPKNLVDSQRIVTVLRAEGYAIGSTYQDSDLVIVNTCGFIDSAVQESLEAIQEALAENGKVIVTGCLGSKKTEEGNFVALRFPKLLGVTGPEETDKVLAMVHENLPPPHEAFDSLVPGGGILLTPKHYAYLKISEGCNHHCSFCIIPSLRGKLVSRPIGSILREAENLVKDGVKELIVIAQDTAAYGVDVKYKLDFIGGRAVKTKINVLFEELAKLGVWVRPHYVYPYPSADEWVGLMSEKKILPYLDVPFQHAHPRILKAMKRPGSEKNLERIEVWRKICPEIAIRSTFITGFPGETEEEFEYLLDFLKEAKLDCVGAFAYSPIEGAAANELPGALPQEVREERRERLMALQADISREVQKKHVGQTLKVLVDEYDEENHVAIARSEFQAPEIDGVTYIEGKPEVKPGDMVEVVVEDSDDFDLYASLKK</sequence>
<dbReference type="GeneID" id="78363532"/>